<accession>A0ACB8BI16</accession>
<sequence>MQPLGLLARLTLRLTKYVWRSLPLSGSIILDVSLFILFCVFVKILADEQEASERDVRDEVDEAFDQMLLELADLEAKEEELQRQVAELHSPLGSSKLHLELRSKDS</sequence>
<dbReference type="Proteomes" id="UP000790709">
    <property type="component" value="Unassembled WGS sequence"/>
</dbReference>
<name>A0ACB8BI16_9AGAM</name>
<protein>
    <submittedName>
        <fullName evidence="1">Uncharacterized protein</fullName>
    </submittedName>
</protein>
<evidence type="ECO:0000313" key="1">
    <source>
        <dbReference type="EMBL" id="KAH7925010.1"/>
    </source>
</evidence>
<gene>
    <name evidence="1" type="ORF">BV22DRAFT_1047074</name>
</gene>
<proteinExistence type="predicted"/>
<organism evidence="1 2">
    <name type="scientific">Leucogyrophana mollusca</name>
    <dbReference type="NCBI Taxonomy" id="85980"/>
    <lineage>
        <taxon>Eukaryota</taxon>
        <taxon>Fungi</taxon>
        <taxon>Dikarya</taxon>
        <taxon>Basidiomycota</taxon>
        <taxon>Agaricomycotina</taxon>
        <taxon>Agaricomycetes</taxon>
        <taxon>Agaricomycetidae</taxon>
        <taxon>Boletales</taxon>
        <taxon>Boletales incertae sedis</taxon>
        <taxon>Leucogyrophana</taxon>
    </lineage>
</organism>
<dbReference type="EMBL" id="MU266411">
    <property type="protein sequence ID" value="KAH7925010.1"/>
    <property type="molecule type" value="Genomic_DNA"/>
</dbReference>
<reference evidence="1" key="1">
    <citation type="journal article" date="2021" name="New Phytol.">
        <title>Evolutionary innovations through gain and loss of genes in the ectomycorrhizal Boletales.</title>
        <authorList>
            <person name="Wu G."/>
            <person name="Miyauchi S."/>
            <person name="Morin E."/>
            <person name="Kuo A."/>
            <person name="Drula E."/>
            <person name="Varga T."/>
            <person name="Kohler A."/>
            <person name="Feng B."/>
            <person name="Cao Y."/>
            <person name="Lipzen A."/>
            <person name="Daum C."/>
            <person name="Hundley H."/>
            <person name="Pangilinan J."/>
            <person name="Johnson J."/>
            <person name="Barry K."/>
            <person name="LaButti K."/>
            <person name="Ng V."/>
            <person name="Ahrendt S."/>
            <person name="Min B."/>
            <person name="Choi I.G."/>
            <person name="Park H."/>
            <person name="Plett J.M."/>
            <person name="Magnuson J."/>
            <person name="Spatafora J.W."/>
            <person name="Nagy L.G."/>
            <person name="Henrissat B."/>
            <person name="Grigoriev I.V."/>
            <person name="Yang Z.L."/>
            <person name="Xu J."/>
            <person name="Martin F.M."/>
        </authorList>
    </citation>
    <scope>NUCLEOTIDE SEQUENCE</scope>
    <source>
        <strain evidence="1">KUC20120723A-06</strain>
    </source>
</reference>
<evidence type="ECO:0000313" key="2">
    <source>
        <dbReference type="Proteomes" id="UP000790709"/>
    </source>
</evidence>
<keyword evidence="2" id="KW-1185">Reference proteome</keyword>
<comment type="caution">
    <text evidence="1">The sequence shown here is derived from an EMBL/GenBank/DDBJ whole genome shotgun (WGS) entry which is preliminary data.</text>
</comment>